<feature type="region of interest" description="Disordered" evidence="2">
    <location>
        <begin position="445"/>
        <end position="473"/>
    </location>
</feature>
<dbReference type="Pfam" id="PF12887">
    <property type="entry name" value="SICA_alpha"/>
    <property type="match status" value="1"/>
</dbReference>
<evidence type="ECO:0000313" key="6">
    <source>
        <dbReference type="Proteomes" id="UP000092716"/>
    </source>
</evidence>
<dbReference type="AlphaFoldDB" id="A0A1B1DT91"/>
<keyword evidence="6" id="KW-1185">Reference proteome</keyword>
<feature type="domain" description="Schizont-infected cell agglutination extracellular beta" evidence="3">
    <location>
        <begin position="744"/>
        <end position="907"/>
    </location>
</feature>
<proteinExistence type="predicted"/>
<dbReference type="Proteomes" id="UP000092716">
    <property type="component" value="Chromosome 1"/>
</dbReference>
<dbReference type="RefSeq" id="XP_019912500.1">
    <property type="nucleotide sequence ID" value="XM_020056987.1"/>
</dbReference>
<feature type="region of interest" description="Disordered" evidence="2">
    <location>
        <begin position="935"/>
        <end position="1124"/>
    </location>
</feature>
<keyword evidence="1" id="KW-0175">Coiled coil</keyword>
<evidence type="ECO:0000259" key="3">
    <source>
        <dbReference type="Pfam" id="PF12878"/>
    </source>
</evidence>
<protein>
    <submittedName>
        <fullName evidence="5">SICA antigen</fullName>
    </submittedName>
</protein>
<evidence type="ECO:0000313" key="5">
    <source>
        <dbReference type="EMBL" id="ANQ05805.1"/>
    </source>
</evidence>
<feature type="region of interest" description="Disordered" evidence="2">
    <location>
        <begin position="249"/>
        <end position="268"/>
    </location>
</feature>
<reference evidence="6" key="1">
    <citation type="submission" date="2016-06" db="EMBL/GenBank/DDBJ databases">
        <title>First high quality genome sequence of Plasmodium coatneyi using continuous long reads from single molecule, real-time sequencing.</title>
        <authorList>
            <person name="Chien J.-T."/>
            <person name="Pakala S.B."/>
            <person name="Geraldo J.A."/>
            <person name="Lapp S.A."/>
            <person name="Barnwell J.W."/>
            <person name="Kissinger J.C."/>
            <person name="Galinski M.R."/>
            <person name="Humphrey J.C."/>
        </authorList>
    </citation>
    <scope>NUCLEOTIDE SEQUENCE [LARGE SCALE GENOMIC DNA]</scope>
    <source>
        <strain evidence="6">Hackeri</strain>
    </source>
</reference>
<dbReference type="Pfam" id="PF12878">
    <property type="entry name" value="SICA_beta"/>
    <property type="match status" value="2"/>
</dbReference>
<evidence type="ECO:0000256" key="2">
    <source>
        <dbReference type="SAM" id="MobiDB-lite"/>
    </source>
</evidence>
<feature type="compositionally biased region" description="Basic and acidic residues" evidence="2">
    <location>
        <begin position="1002"/>
        <end position="1018"/>
    </location>
</feature>
<feature type="domain" description="Schizont-infected cell agglutination extracellular alpha" evidence="4">
    <location>
        <begin position="30"/>
        <end position="176"/>
    </location>
</feature>
<feature type="compositionally biased region" description="Polar residues" evidence="2">
    <location>
        <begin position="1023"/>
        <end position="1034"/>
    </location>
</feature>
<name>A0A1B1DT91_9APIC</name>
<feature type="compositionally biased region" description="Polar residues" evidence="2">
    <location>
        <begin position="991"/>
        <end position="1001"/>
    </location>
</feature>
<evidence type="ECO:0000259" key="4">
    <source>
        <dbReference type="Pfam" id="PF12887"/>
    </source>
</evidence>
<dbReference type="KEGG" id="pcot:PCOAH_00001700"/>
<organism evidence="5 6">
    <name type="scientific">Plasmodium coatneyi</name>
    <dbReference type="NCBI Taxonomy" id="208452"/>
    <lineage>
        <taxon>Eukaryota</taxon>
        <taxon>Sar</taxon>
        <taxon>Alveolata</taxon>
        <taxon>Apicomplexa</taxon>
        <taxon>Aconoidasida</taxon>
        <taxon>Haemosporida</taxon>
        <taxon>Plasmodiidae</taxon>
        <taxon>Plasmodium</taxon>
    </lineage>
</organism>
<evidence type="ECO:0000256" key="1">
    <source>
        <dbReference type="SAM" id="Coils"/>
    </source>
</evidence>
<dbReference type="EMBL" id="CP016239">
    <property type="protein sequence ID" value="ANQ05805.1"/>
    <property type="molecule type" value="Genomic_DNA"/>
</dbReference>
<feature type="compositionally biased region" description="Low complexity" evidence="2">
    <location>
        <begin position="1081"/>
        <end position="1104"/>
    </location>
</feature>
<feature type="domain" description="Schizont-infected cell agglutination extracellular beta" evidence="3">
    <location>
        <begin position="535"/>
        <end position="712"/>
    </location>
</feature>
<sequence>MAEYFAHILRRWFLEGGKYEDGNYWGGIWADLEKEFNELMERLKTDTTEVAALCSEIDKSKTIMENVKKEMCKTLIRIKFFMSGIKGKGKAVDGQPEIEQLGEVESYFRCIIGSMTMVKLYKGHCKLDEIAKWIMEPARVSLEARKLIGAHEKCKDLPFSGMKIGANFIGNKVNGWLEKKKNGTQMYGTIMNNTGCQKGKQEESKKGMVELLGRNDESELQEFADSSNNLASDKLEEVLKKVGDRMKKKKTPYECPGSTSTPGGSEDKEELGIEEWFTTFSRSVSSTDKDYYKELESMLDICDQNETLEGDVKLEKYKDFCKVMVRNVMLVTDIENQHKTDQTKCKNTVKDIPLCELLRVWMYYMNAFCVPKAVIEHALQGVKAVRGNMDKDKNYAECSYDGVLNIPERKGNDMRGELYELFETNIMLNKIIALTNRKWCQSSTRHYRGGKAPGDPKPARDDSGAGGSTVVSSPELKKLKNTIKKIEEEVKKEVEAERKLLEDALQEAIAENNKQASSPPPNPSSSDALCTDGDLCTRVKCVSGKWHQNKGHTNGVKWSNMESDISSSGTKMFEHISTIGGSMEGTCNRNTEKHSRIVTDPERRTCQYISAGLQYIYGINIADEGKNQQKGGDGQKAKDNRDFKQTMMCLLLNAYANKLKQEVKSPCKIEEETIKQSFQRGNNKLTSWCKDRNNGKVDCLECKREDYSKCTINDKEIKDEVEELLQRNNRITQTLSTLNDINKNLCQRAQCVTTQWKNDKREEKKGTTVWEKDIWDYGDMQKILNALYDAMKSGNTTEEPLCNNINGQSGKTETESEKKACNYIVKGIKHVYSIKEDPKGTDDQHKKNYKRFKQTMACLILNEYGKLLGEKPCIGMSTIKNAFTAGENVHNGNECTEEPCEKCTWDECSNFTIRPDNQRQKIKKKLLEKNEIQETLDSICPKPPPPPPIPPPTPRSEDSGIPPPEPAPAAAAPKIEPTAVLVPPPGAPQPGKSTEPSSSTPRGKECNDLENNTDHDRIFSCLEKSNSQSVPDNSNVDDRHEANRGTGPLGEKGTNPAVVDIKTITASVISGPGPTITVPESQTPSTGTDTQTPSGDPTSSDPSSVSEVLPKDPGNNNKRKNKHS</sequence>
<gene>
    <name evidence="5" type="ORF">PCOAH_00001700</name>
</gene>
<feature type="compositionally biased region" description="Pro residues" evidence="2">
    <location>
        <begin position="941"/>
        <end position="954"/>
    </location>
</feature>
<accession>A0A1B1DT91</accession>
<feature type="coiled-coil region" evidence="1">
    <location>
        <begin position="476"/>
        <end position="511"/>
    </location>
</feature>
<dbReference type="GeneID" id="30906889"/>
<dbReference type="InterPro" id="IPR024290">
    <property type="entry name" value="SICA_extracell_a"/>
</dbReference>
<dbReference type="VEuPathDB" id="PlasmoDB:PCOAH_00001700"/>
<dbReference type="InterPro" id="IPR024285">
    <property type="entry name" value="SICA_extracell_b"/>
</dbReference>